<dbReference type="AlphaFoldDB" id="A0A5J6KZS3"/>
<reference evidence="3" key="1">
    <citation type="submission" date="2019-09" db="EMBL/GenBank/DDBJ databases">
        <title>Mumia zhuanghuii sp. nov. isolated from the intestinal contents of plateau pika (Ochotona curzoniae) in the Qinghai-Tibet plateau of China.</title>
        <authorList>
            <person name="Tian Z."/>
        </authorList>
    </citation>
    <scope>NUCLEOTIDE SEQUENCE [LARGE SCALE GENOMIC DNA]</scope>
    <source>
        <strain evidence="3">L-031</strain>
    </source>
</reference>
<dbReference type="KEGG" id="mlz:F6J85_00385"/>
<feature type="transmembrane region" description="Helical" evidence="1">
    <location>
        <begin position="91"/>
        <end position="114"/>
    </location>
</feature>
<feature type="transmembrane region" description="Helical" evidence="1">
    <location>
        <begin position="126"/>
        <end position="147"/>
    </location>
</feature>
<evidence type="ECO:0000313" key="2">
    <source>
        <dbReference type="EMBL" id="QEW01702.1"/>
    </source>
</evidence>
<evidence type="ECO:0000313" key="3">
    <source>
        <dbReference type="Proteomes" id="UP000325516"/>
    </source>
</evidence>
<keyword evidence="1" id="KW-0812">Transmembrane</keyword>
<keyword evidence="1" id="KW-0472">Membrane</keyword>
<feature type="transmembrane region" description="Helical" evidence="1">
    <location>
        <begin position="159"/>
        <end position="177"/>
    </location>
</feature>
<evidence type="ECO:0000256" key="1">
    <source>
        <dbReference type="SAM" id="Phobius"/>
    </source>
</evidence>
<feature type="transmembrane region" description="Helical" evidence="1">
    <location>
        <begin position="64"/>
        <end position="85"/>
    </location>
</feature>
<accession>A0A5J6KZS3</accession>
<keyword evidence="3" id="KW-1185">Reference proteome</keyword>
<dbReference type="EMBL" id="CP044232">
    <property type="protein sequence ID" value="QEW01702.1"/>
    <property type="molecule type" value="Genomic_DNA"/>
</dbReference>
<organism evidence="2 3">
    <name type="scientific">Microbacterium lushaniae</name>
    <dbReference type="NCBI Taxonomy" id="2614639"/>
    <lineage>
        <taxon>Bacteria</taxon>
        <taxon>Bacillati</taxon>
        <taxon>Actinomycetota</taxon>
        <taxon>Actinomycetes</taxon>
        <taxon>Micrococcales</taxon>
        <taxon>Microbacteriaceae</taxon>
        <taxon>Microbacterium</taxon>
    </lineage>
</organism>
<sequence length="259" mass="28322">MTVAAVDNLIDAPGEWTEEHWWRLELRSLRDAAMVQHAVVLFAPTSARNHEYTRVTPGGVLQSLAYIFYLVSAVIGAAMMLRWVWTGASQWDVPLASAGMFTAVGVGVAVYSIIREHRHPRAASRRARWSLALPHVVPGIVTAGLTLTMAQRALVEGGWIWLLVIVLDVVLAIVIFFQGSSSSAPKTPIDNIRQAVLELPNARRRELLDGIQDGVRRLATHGRISAEEERRALSAPLGFLALTMAPGVQSGFFPYTPAA</sequence>
<keyword evidence="1" id="KW-1133">Transmembrane helix</keyword>
<name>A0A5J6KZS3_9MICO</name>
<proteinExistence type="predicted"/>
<dbReference type="RefSeq" id="WP_150923365.1">
    <property type="nucleotide sequence ID" value="NZ_CP044232.1"/>
</dbReference>
<gene>
    <name evidence="2" type="ORF">F6J85_00385</name>
</gene>
<protein>
    <submittedName>
        <fullName evidence="2">Uncharacterized protein</fullName>
    </submittedName>
</protein>
<dbReference type="Proteomes" id="UP000325516">
    <property type="component" value="Chromosome"/>
</dbReference>